<proteinExistence type="predicted"/>
<name>A0ABR9K9C4_9ACTN</name>
<keyword evidence="2" id="KW-1185">Reference proteome</keyword>
<dbReference type="RefSeq" id="WP_192773823.1">
    <property type="nucleotide sequence ID" value="NZ_BAAASY010000003.1"/>
</dbReference>
<evidence type="ECO:0000313" key="1">
    <source>
        <dbReference type="EMBL" id="MBE1558401.1"/>
    </source>
</evidence>
<comment type="caution">
    <text evidence="1">The sequence shown here is derived from an EMBL/GenBank/DDBJ whole genome shotgun (WGS) entry which is preliminary data.</text>
</comment>
<dbReference type="Gene3D" id="1.25.40.10">
    <property type="entry name" value="Tetratricopeptide repeat domain"/>
    <property type="match status" value="1"/>
</dbReference>
<dbReference type="SUPFAM" id="SSF48452">
    <property type="entry name" value="TPR-like"/>
    <property type="match status" value="1"/>
</dbReference>
<reference evidence="1 2" key="1">
    <citation type="submission" date="2020-10" db="EMBL/GenBank/DDBJ databases">
        <title>Sequencing the genomes of 1000 actinobacteria strains.</title>
        <authorList>
            <person name="Klenk H.-P."/>
        </authorList>
    </citation>
    <scope>NUCLEOTIDE SEQUENCE [LARGE SCALE GENOMIC DNA]</scope>
    <source>
        <strain evidence="1 2">DSM 43748</strain>
    </source>
</reference>
<gene>
    <name evidence="1" type="ORF">H4W81_001180</name>
</gene>
<sequence>MARNGSGDGLSADAVEGLLAYAATQRRFGGRAARHVERAIAEARELAARDPVAHTGLLARALREGAGQHLARGSPARALPLAEEALGLARGLGGAPLAVALRCAAEVLTALDRKDDALSLLKEAERL</sequence>
<dbReference type="InterPro" id="IPR011990">
    <property type="entry name" value="TPR-like_helical_dom_sf"/>
</dbReference>
<organism evidence="1 2">
    <name type="scientific">Nonomuraea africana</name>
    <dbReference type="NCBI Taxonomy" id="46171"/>
    <lineage>
        <taxon>Bacteria</taxon>
        <taxon>Bacillati</taxon>
        <taxon>Actinomycetota</taxon>
        <taxon>Actinomycetes</taxon>
        <taxon>Streptosporangiales</taxon>
        <taxon>Streptosporangiaceae</taxon>
        <taxon>Nonomuraea</taxon>
    </lineage>
</organism>
<accession>A0ABR9K9C4</accession>
<dbReference type="Proteomes" id="UP000661607">
    <property type="component" value="Unassembled WGS sequence"/>
</dbReference>
<evidence type="ECO:0000313" key="2">
    <source>
        <dbReference type="Proteomes" id="UP000661607"/>
    </source>
</evidence>
<dbReference type="EMBL" id="JADBEF010000001">
    <property type="protein sequence ID" value="MBE1558401.1"/>
    <property type="molecule type" value="Genomic_DNA"/>
</dbReference>
<evidence type="ECO:0008006" key="3">
    <source>
        <dbReference type="Google" id="ProtNLM"/>
    </source>
</evidence>
<protein>
    <recommendedName>
        <fullName evidence="3">Tetratricopeptide repeat protein</fullName>
    </recommendedName>
</protein>